<accession>A0A0E4GC28</accession>
<dbReference type="PANTHER" id="PTHR11086:SF18">
    <property type="entry name" value="DEOXYCYTIDYLATE DEAMINASE"/>
    <property type="match status" value="1"/>
</dbReference>
<organism evidence="9 10">
    <name type="scientific">Syntrophomonas zehnderi OL-4</name>
    <dbReference type="NCBI Taxonomy" id="690567"/>
    <lineage>
        <taxon>Bacteria</taxon>
        <taxon>Bacillati</taxon>
        <taxon>Bacillota</taxon>
        <taxon>Clostridia</taxon>
        <taxon>Eubacteriales</taxon>
        <taxon>Syntrophomonadaceae</taxon>
        <taxon>Syntrophomonas</taxon>
    </lineage>
</organism>
<proteinExistence type="inferred from homology"/>
<dbReference type="Proteomes" id="UP000045545">
    <property type="component" value="Unassembled WGS sequence"/>
</dbReference>
<gene>
    <name evidence="9" type="ORF">253</name>
</gene>
<keyword evidence="4" id="KW-0378">Hydrolase</keyword>
<dbReference type="SUPFAM" id="SSF53927">
    <property type="entry name" value="Cytidine deaminase-like"/>
    <property type="match status" value="1"/>
</dbReference>
<evidence type="ECO:0000256" key="3">
    <source>
        <dbReference type="ARBA" id="ARBA00022723"/>
    </source>
</evidence>
<dbReference type="Gene3D" id="3.40.140.10">
    <property type="entry name" value="Cytidine Deaminase, domain 2"/>
    <property type="match status" value="1"/>
</dbReference>
<comment type="cofactor">
    <cofactor evidence="1 7">
        <name>Zn(2+)</name>
        <dbReference type="ChEBI" id="CHEBI:29105"/>
    </cofactor>
</comment>
<dbReference type="PROSITE" id="PS00903">
    <property type="entry name" value="CYT_DCMP_DEAMINASES_1"/>
    <property type="match status" value="1"/>
</dbReference>
<evidence type="ECO:0000256" key="4">
    <source>
        <dbReference type="ARBA" id="ARBA00022801"/>
    </source>
</evidence>
<evidence type="ECO:0000256" key="1">
    <source>
        <dbReference type="ARBA" id="ARBA00001947"/>
    </source>
</evidence>
<feature type="binding site" evidence="7">
    <location>
        <position position="81"/>
    </location>
    <ligand>
        <name>Zn(2+)</name>
        <dbReference type="ChEBI" id="CHEBI:29105"/>
        <note>catalytic</note>
    </ligand>
</feature>
<protein>
    <submittedName>
        <fullName evidence="9">dCMP deaminase</fullName>
    </submittedName>
</protein>
<feature type="domain" description="CMP/dCMP-type deaminase" evidence="8">
    <location>
        <begin position="8"/>
        <end position="139"/>
    </location>
</feature>
<reference evidence="9 10" key="1">
    <citation type="submission" date="2015-03" db="EMBL/GenBank/DDBJ databases">
        <authorList>
            <person name="Murphy D."/>
        </authorList>
    </citation>
    <scope>NUCLEOTIDE SEQUENCE [LARGE SCALE GENOMIC DNA]</scope>
    <source>
        <strain evidence="9 10">OL-4</strain>
    </source>
</reference>
<dbReference type="InterPro" id="IPR016193">
    <property type="entry name" value="Cytidine_deaminase-like"/>
</dbReference>
<evidence type="ECO:0000259" key="8">
    <source>
        <dbReference type="PROSITE" id="PS51747"/>
    </source>
</evidence>
<dbReference type="GO" id="GO:0004132">
    <property type="term" value="F:dCMP deaminase activity"/>
    <property type="evidence" value="ECO:0007669"/>
    <property type="project" value="InterPro"/>
</dbReference>
<dbReference type="InterPro" id="IPR002125">
    <property type="entry name" value="CMP_dCMP_dom"/>
</dbReference>
<feature type="binding site" evidence="7">
    <location>
        <position position="109"/>
    </location>
    <ligand>
        <name>Zn(2+)</name>
        <dbReference type="ChEBI" id="CHEBI:29105"/>
        <note>catalytic</note>
    </ligand>
</feature>
<dbReference type="GO" id="GO:0008270">
    <property type="term" value="F:zinc ion binding"/>
    <property type="evidence" value="ECO:0007669"/>
    <property type="project" value="InterPro"/>
</dbReference>
<feature type="active site" description="Proton donor" evidence="6">
    <location>
        <position position="83"/>
    </location>
</feature>
<dbReference type="Pfam" id="PF00383">
    <property type="entry name" value="dCMP_cyt_deam_1"/>
    <property type="match status" value="1"/>
</dbReference>
<keyword evidence="5 7" id="KW-0862">Zinc</keyword>
<dbReference type="PIRSF" id="PIRSF006019">
    <property type="entry name" value="dCMP_deaminase"/>
    <property type="match status" value="1"/>
</dbReference>
<evidence type="ECO:0000256" key="2">
    <source>
        <dbReference type="ARBA" id="ARBA00006576"/>
    </source>
</evidence>
<sequence length="154" mass="16925">MLAKERPGWDDYFLKLADLVASRSTCLRRQVGAVLVRNERIIATGYNGAPRGLSHCLEIGCLRDELQIPSGHRYELCRGVHAEQNAIINAALYGVSTQDSVLYCTNQPCIICARMIINAGIAKLVHRGNFDDPMAIQFMEEAGIVIVEVPAADP</sequence>
<evidence type="ECO:0000256" key="7">
    <source>
        <dbReference type="PIRSR" id="PIRSR006019-2"/>
    </source>
</evidence>
<keyword evidence="3 7" id="KW-0479">Metal-binding</keyword>
<dbReference type="PROSITE" id="PS51747">
    <property type="entry name" value="CYT_DCMP_DEAMINASES_2"/>
    <property type="match status" value="1"/>
</dbReference>
<dbReference type="InterPro" id="IPR016473">
    <property type="entry name" value="dCMP_deaminase"/>
</dbReference>
<evidence type="ECO:0000256" key="6">
    <source>
        <dbReference type="PIRSR" id="PIRSR006019-1"/>
    </source>
</evidence>
<dbReference type="InterPro" id="IPR035105">
    <property type="entry name" value="Deoxycytidylate_deaminase_dom"/>
</dbReference>
<name>A0A0E4GC28_9FIRM</name>
<evidence type="ECO:0000256" key="5">
    <source>
        <dbReference type="ARBA" id="ARBA00022833"/>
    </source>
</evidence>
<dbReference type="GO" id="GO:0006220">
    <property type="term" value="P:pyrimidine nucleotide metabolic process"/>
    <property type="evidence" value="ECO:0007669"/>
    <property type="project" value="InterPro"/>
</dbReference>
<evidence type="ECO:0000313" key="10">
    <source>
        <dbReference type="Proteomes" id="UP000045545"/>
    </source>
</evidence>
<dbReference type="OrthoDB" id="9788517at2"/>
<dbReference type="InterPro" id="IPR015517">
    <property type="entry name" value="dCMP_deaminase-rel"/>
</dbReference>
<dbReference type="PANTHER" id="PTHR11086">
    <property type="entry name" value="DEOXYCYTIDYLATE DEAMINASE-RELATED"/>
    <property type="match status" value="1"/>
</dbReference>
<comment type="similarity">
    <text evidence="2">Belongs to the cytidine and deoxycytidylate deaminase family.</text>
</comment>
<feature type="binding site" evidence="7">
    <location>
        <position position="112"/>
    </location>
    <ligand>
        <name>Zn(2+)</name>
        <dbReference type="ChEBI" id="CHEBI:29105"/>
        <note>catalytic</note>
    </ligand>
</feature>
<dbReference type="AlphaFoldDB" id="A0A0E4GC28"/>
<dbReference type="InterPro" id="IPR016192">
    <property type="entry name" value="APOBEC/CMP_deaminase_Zn-bd"/>
</dbReference>
<dbReference type="GO" id="GO:0005737">
    <property type="term" value="C:cytoplasm"/>
    <property type="evidence" value="ECO:0007669"/>
    <property type="project" value="TreeGrafter"/>
</dbReference>
<dbReference type="EMBL" id="CGIH01000004">
    <property type="protein sequence ID" value="CFX02831.1"/>
    <property type="molecule type" value="Genomic_DNA"/>
</dbReference>
<keyword evidence="10" id="KW-1185">Reference proteome</keyword>
<evidence type="ECO:0000313" key="9">
    <source>
        <dbReference type="EMBL" id="CFX02831.1"/>
    </source>
</evidence>
<dbReference type="CDD" id="cd01286">
    <property type="entry name" value="deoxycytidylate_deaminase"/>
    <property type="match status" value="1"/>
</dbReference>
<dbReference type="RefSeq" id="WP_046494898.1">
    <property type="nucleotide sequence ID" value="NZ_CGIH01000004.1"/>
</dbReference>
<dbReference type="STRING" id="690567.253"/>